<evidence type="ECO:0000313" key="3">
    <source>
        <dbReference type="Proteomes" id="UP000076722"/>
    </source>
</evidence>
<feature type="compositionally biased region" description="Polar residues" evidence="1">
    <location>
        <begin position="1"/>
        <end position="10"/>
    </location>
</feature>
<gene>
    <name evidence="2" type="ORF">SISNIDRAFT_459079</name>
</gene>
<dbReference type="EMBL" id="KV419430">
    <property type="protein sequence ID" value="KZS89105.1"/>
    <property type="molecule type" value="Genomic_DNA"/>
</dbReference>
<dbReference type="Proteomes" id="UP000076722">
    <property type="component" value="Unassembled WGS sequence"/>
</dbReference>
<name>A0A164PWR2_9AGAM</name>
<accession>A0A164PWR2</accession>
<evidence type="ECO:0000256" key="1">
    <source>
        <dbReference type="SAM" id="MobiDB-lite"/>
    </source>
</evidence>
<evidence type="ECO:0000313" key="2">
    <source>
        <dbReference type="EMBL" id="KZS89105.1"/>
    </source>
</evidence>
<protein>
    <submittedName>
        <fullName evidence="2">Uncharacterized protein</fullName>
    </submittedName>
</protein>
<sequence>MLDRNATPQPHASPFHISDSHERLRDTKQAVKNPRVTHSNDVLPVPSVNPASSMIDGF</sequence>
<dbReference type="AlphaFoldDB" id="A0A164PWR2"/>
<keyword evidence="3" id="KW-1185">Reference proteome</keyword>
<feature type="region of interest" description="Disordered" evidence="1">
    <location>
        <begin position="1"/>
        <end position="58"/>
    </location>
</feature>
<reference evidence="2 3" key="1">
    <citation type="journal article" date="2016" name="Mol. Biol. Evol.">
        <title>Comparative Genomics of Early-Diverging Mushroom-Forming Fungi Provides Insights into the Origins of Lignocellulose Decay Capabilities.</title>
        <authorList>
            <person name="Nagy L.G."/>
            <person name="Riley R."/>
            <person name="Tritt A."/>
            <person name="Adam C."/>
            <person name="Daum C."/>
            <person name="Floudas D."/>
            <person name="Sun H."/>
            <person name="Yadav J.S."/>
            <person name="Pangilinan J."/>
            <person name="Larsson K.H."/>
            <person name="Matsuura K."/>
            <person name="Barry K."/>
            <person name="Labutti K."/>
            <person name="Kuo R."/>
            <person name="Ohm R.A."/>
            <person name="Bhattacharya S.S."/>
            <person name="Shirouzu T."/>
            <person name="Yoshinaga Y."/>
            <person name="Martin F.M."/>
            <person name="Grigoriev I.V."/>
            <person name="Hibbett D.S."/>
        </authorList>
    </citation>
    <scope>NUCLEOTIDE SEQUENCE [LARGE SCALE GENOMIC DNA]</scope>
    <source>
        <strain evidence="2 3">HHB9708</strain>
    </source>
</reference>
<organism evidence="2 3">
    <name type="scientific">Sistotremastrum niveocremeum HHB9708</name>
    <dbReference type="NCBI Taxonomy" id="1314777"/>
    <lineage>
        <taxon>Eukaryota</taxon>
        <taxon>Fungi</taxon>
        <taxon>Dikarya</taxon>
        <taxon>Basidiomycota</taxon>
        <taxon>Agaricomycotina</taxon>
        <taxon>Agaricomycetes</taxon>
        <taxon>Sistotremastrales</taxon>
        <taxon>Sistotremastraceae</taxon>
        <taxon>Sertulicium</taxon>
        <taxon>Sertulicium niveocremeum</taxon>
    </lineage>
</organism>
<feature type="compositionally biased region" description="Basic and acidic residues" evidence="1">
    <location>
        <begin position="18"/>
        <end position="29"/>
    </location>
</feature>
<proteinExistence type="predicted"/>